<dbReference type="AlphaFoldDB" id="A0A1H3KK35"/>
<name>A0A1H3KK35_9EURY</name>
<keyword evidence="2" id="KW-1185">Reference proteome</keyword>
<dbReference type="EMBL" id="FNPC01000006">
    <property type="protein sequence ID" value="SDY52551.1"/>
    <property type="molecule type" value="Genomic_DNA"/>
</dbReference>
<sequence>MGRTVTIGDRRMTVENPRIRKAVVTTGMAHTRVVAHAGQFVVVDVLINGAQPNVRAVDLDFWSSVDEHILSDSDPLSSLIGESAACAFAFPAQRHDRAAIVHKADGEESGAGVYWDLPTHIRERLAFEPKFTVSGFRVPKHNGQRVLELTVANEGERDGTFRARVSLKGFSGGSIVGFPVPAGESRTYTGSPGDILLYLENQGEGTLTVQYPADGGLTSIERTVQPSRTTTGSNT</sequence>
<accession>A0A1H3KK35</accession>
<reference evidence="2" key="1">
    <citation type="submission" date="2016-10" db="EMBL/GenBank/DDBJ databases">
        <authorList>
            <person name="Varghese N."/>
            <person name="Submissions S."/>
        </authorList>
    </citation>
    <scope>NUCLEOTIDE SEQUENCE [LARGE SCALE GENOMIC DNA]</scope>
    <source>
        <strain evidence="2">DC30,IBRC 10041,KCTC 4046</strain>
    </source>
</reference>
<gene>
    <name evidence="1" type="ORF">SAMN05216564_10653</name>
</gene>
<organism evidence="1 2">
    <name type="scientific">Halopenitus persicus</name>
    <dbReference type="NCBI Taxonomy" id="1048396"/>
    <lineage>
        <taxon>Archaea</taxon>
        <taxon>Methanobacteriati</taxon>
        <taxon>Methanobacteriota</taxon>
        <taxon>Stenosarchaea group</taxon>
        <taxon>Halobacteria</taxon>
        <taxon>Halobacteriales</taxon>
        <taxon>Haloferacaceae</taxon>
        <taxon>Halopenitus</taxon>
    </lineage>
</organism>
<proteinExistence type="predicted"/>
<dbReference type="Proteomes" id="UP000199079">
    <property type="component" value="Unassembled WGS sequence"/>
</dbReference>
<evidence type="ECO:0000313" key="1">
    <source>
        <dbReference type="EMBL" id="SDY52551.1"/>
    </source>
</evidence>
<protein>
    <submittedName>
        <fullName evidence="1">Uncharacterized protein</fullName>
    </submittedName>
</protein>
<evidence type="ECO:0000313" key="2">
    <source>
        <dbReference type="Proteomes" id="UP000199079"/>
    </source>
</evidence>